<dbReference type="PANTHER" id="PTHR45629:SF7">
    <property type="entry name" value="DNA EXCISION REPAIR PROTEIN ERCC-6-RELATED"/>
    <property type="match status" value="1"/>
</dbReference>
<dbReference type="Gene3D" id="3.40.50.10810">
    <property type="entry name" value="Tandem AAA-ATPase domain"/>
    <property type="match status" value="1"/>
</dbReference>
<dbReference type="PANTHER" id="PTHR45629">
    <property type="entry name" value="SNF2/RAD54 FAMILY MEMBER"/>
    <property type="match status" value="1"/>
</dbReference>
<protein>
    <recommendedName>
        <fullName evidence="1">SNF2 N-terminal domain-containing protein</fullName>
    </recommendedName>
</protein>
<name>X0YP37_9ZZZZ</name>
<feature type="domain" description="SNF2 N-terminal" evidence="1">
    <location>
        <begin position="3"/>
        <end position="214"/>
    </location>
</feature>
<accession>X0YP37</accession>
<sequence>RRAMIVCPEGARRQWVGNLTHWAPSLLLTVVCGDNMQRQLDWDTQAHIYLTDFLTLAKDIENGFLTKDKLAFDILVLSNLLTVRFQTREIESALRMLSAERRWALTGSLPGEPEGWLYLFGLLTPDRVRSATGLTLPDLQKRFSPYVLRRTKVELADKLPRQMRHEIWLDLDDHQAQAYQDVLKEERDRLAKLGGSVARTHLAAAVDRLKQVCNFTPELLDSVKVRALVDLVEEVSAS</sequence>
<dbReference type="InterPro" id="IPR027417">
    <property type="entry name" value="P-loop_NTPase"/>
</dbReference>
<feature type="non-terminal residue" evidence="2">
    <location>
        <position position="238"/>
    </location>
</feature>
<dbReference type="GO" id="GO:0005524">
    <property type="term" value="F:ATP binding"/>
    <property type="evidence" value="ECO:0007669"/>
    <property type="project" value="InterPro"/>
</dbReference>
<dbReference type="InterPro" id="IPR038718">
    <property type="entry name" value="SNF2-like_sf"/>
</dbReference>
<dbReference type="Pfam" id="PF00176">
    <property type="entry name" value="SNF2-rel_dom"/>
    <property type="match status" value="1"/>
</dbReference>
<dbReference type="SUPFAM" id="SSF52540">
    <property type="entry name" value="P-loop containing nucleoside triphosphate hydrolases"/>
    <property type="match status" value="1"/>
</dbReference>
<proteinExistence type="predicted"/>
<feature type="non-terminal residue" evidence="2">
    <location>
        <position position="1"/>
    </location>
</feature>
<evidence type="ECO:0000259" key="1">
    <source>
        <dbReference type="Pfam" id="PF00176"/>
    </source>
</evidence>
<dbReference type="EMBL" id="BARS01050466">
    <property type="protein sequence ID" value="GAG48697.1"/>
    <property type="molecule type" value="Genomic_DNA"/>
</dbReference>
<comment type="caution">
    <text evidence="2">The sequence shown here is derived from an EMBL/GenBank/DDBJ whole genome shotgun (WGS) entry which is preliminary data.</text>
</comment>
<dbReference type="InterPro" id="IPR000330">
    <property type="entry name" value="SNF2_N"/>
</dbReference>
<dbReference type="AlphaFoldDB" id="X0YP37"/>
<gene>
    <name evidence="2" type="ORF">S01H1_75334</name>
</gene>
<reference evidence="2" key="1">
    <citation type="journal article" date="2014" name="Front. Microbiol.">
        <title>High frequency of phylogenetically diverse reductive dehalogenase-homologous genes in deep subseafloor sedimentary metagenomes.</title>
        <authorList>
            <person name="Kawai M."/>
            <person name="Futagami T."/>
            <person name="Toyoda A."/>
            <person name="Takaki Y."/>
            <person name="Nishi S."/>
            <person name="Hori S."/>
            <person name="Arai W."/>
            <person name="Tsubouchi T."/>
            <person name="Morono Y."/>
            <person name="Uchiyama I."/>
            <person name="Ito T."/>
            <person name="Fujiyama A."/>
            <person name="Inagaki F."/>
            <person name="Takami H."/>
        </authorList>
    </citation>
    <scope>NUCLEOTIDE SEQUENCE</scope>
    <source>
        <strain evidence="2">Expedition CK06-06</strain>
    </source>
</reference>
<dbReference type="InterPro" id="IPR050496">
    <property type="entry name" value="SNF2_RAD54_helicase_repair"/>
</dbReference>
<organism evidence="2">
    <name type="scientific">marine sediment metagenome</name>
    <dbReference type="NCBI Taxonomy" id="412755"/>
    <lineage>
        <taxon>unclassified sequences</taxon>
        <taxon>metagenomes</taxon>
        <taxon>ecological metagenomes</taxon>
    </lineage>
</organism>
<evidence type="ECO:0000313" key="2">
    <source>
        <dbReference type="EMBL" id="GAG48697.1"/>
    </source>
</evidence>
<dbReference type="Gene3D" id="3.40.50.300">
    <property type="entry name" value="P-loop containing nucleotide triphosphate hydrolases"/>
    <property type="match status" value="1"/>
</dbReference>